<dbReference type="Gene3D" id="2.80.10.50">
    <property type="match status" value="1"/>
</dbReference>
<protein>
    <submittedName>
        <fullName evidence="2">Uncharacterized protein</fullName>
    </submittedName>
</protein>
<dbReference type="GeneID" id="19882198"/>
<sequence>VIFSSRKIYQKLINPKNSVLKTLLGGLKPTALFILLPIIFLAAFISFDLHVRNTHSQESLGFSLPFQSSLKNFDITQGFINSHSPNNSLETDLYVMDRSIISVMSKKHNAFFSIGESVEGSKKFTRFCEIHKIHGQDFDDEEPRFIKDGDYVKFKHIEEDKFVGMKRNDSDQKFVELSAGTFESDEDLWQIVTDGYLKTRFSEVEFKNVNSGDQLCAKMVKDQPSLNASFYSDVKSRVFYIADNVNHDYFKANFHDYRTRITTNEYPTHSFFKKLQEYLSTVNLKFNSVAENASGLKKSWCMMPGLLSIFILLINGIAARRWKSKISIKESTVVFTATYTMACLFSPVIGVRAYIIASFGSLSLYSIISDLADMKKGKVVFASGFEKDKNE</sequence>
<reference evidence="3" key="1">
    <citation type="submission" date="2011-05" db="EMBL/GenBank/DDBJ databases">
        <title>The genome sequence of Vittaforma corneae strain ATCC 50505.</title>
        <authorList>
            <consortium name="The Broad Institute Genome Sequencing Platform"/>
            <person name="Cuomo C."/>
            <person name="Didier E."/>
            <person name="Bowers L."/>
            <person name="Young S.K."/>
            <person name="Zeng Q."/>
            <person name="Gargeya S."/>
            <person name="Fitzgerald M."/>
            <person name="Haas B."/>
            <person name="Abouelleil A."/>
            <person name="Alvarado L."/>
            <person name="Arachchi H.M."/>
            <person name="Berlin A."/>
            <person name="Chapman S.B."/>
            <person name="Gearin G."/>
            <person name="Goldberg J."/>
            <person name="Griggs A."/>
            <person name="Gujja S."/>
            <person name="Hansen M."/>
            <person name="Heiman D."/>
            <person name="Howarth C."/>
            <person name="Larimer J."/>
            <person name="Lui A."/>
            <person name="MacDonald P.J.P."/>
            <person name="McCowen C."/>
            <person name="Montmayeur A."/>
            <person name="Murphy C."/>
            <person name="Neiman D."/>
            <person name="Pearson M."/>
            <person name="Priest M."/>
            <person name="Roberts A."/>
            <person name="Saif S."/>
            <person name="Shea T."/>
            <person name="Sisk P."/>
            <person name="Stolte C."/>
            <person name="Sykes S."/>
            <person name="Wortman J."/>
            <person name="Nusbaum C."/>
            <person name="Birren B."/>
        </authorList>
    </citation>
    <scope>NUCLEOTIDE SEQUENCE [LARGE SCALE GENOMIC DNA]</scope>
    <source>
        <strain evidence="3">ATCC 50505</strain>
    </source>
</reference>
<dbReference type="HOGENOM" id="CLU_707083_0_0_1"/>
<evidence type="ECO:0000256" key="1">
    <source>
        <dbReference type="SAM" id="Phobius"/>
    </source>
</evidence>
<keyword evidence="1" id="KW-1133">Transmembrane helix</keyword>
<name>L2GKU0_VITCO</name>
<dbReference type="SUPFAM" id="SSF82109">
    <property type="entry name" value="MIR domain"/>
    <property type="match status" value="1"/>
</dbReference>
<dbReference type="VEuPathDB" id="MicrosporidiaDB:VICG_01487"/>
<dbReference type="OrthoDB" id="2196365at2759"/>
<gene>
    <name evidence="2" type="ORF">VICG_01487</name>
</gene>
<keyword evidence="1" id="KW-0812">Transmembrane</keyword>
<keyword evidence="3" id="KW-1185">Reference proteome</keyword>
<organism evidence="2 3">
    <name type="scientific">Vittaforma corneae (strain ATCC 50505)</name>
    <name type="common">Microsporidian parasite</name>
    <name type="synonym">Nosema corneum</name>
    <dbReference type="NCBI Taxonomy" id="993615"/>
    <lineage>
        <taxon>Eukaryota</taxon>
        <taxon>Fungi</taxon>
        <taxon>Fungi incertae sedis</taxon>
        <taxon>Microsporidia</taxon>
        <taxon>Nosematidae</taxon>
        <taxon>Vittaforma</taxon>
    </lineage>
</organism>
<evidence type="ECO:0000313" key="3">
    <source>
        <dbReference type="Proteomes" id="UP000011082"/>
    </source>
</evidence>
<proteinExistence type="predicted"/>
<dbReference type="AlphaFoldDB" id="L2GKU0"/>
<feature type="non-terminal residue" evidence="2">
    <location>
        <position position="1"/>
    </location>
</feature>
<accession>L2GKU0</accession>
<dbReference type="Proteomes" id="UP000011082">
    <property type="component" value="Unassembled WGS sequence"/>
</dbReference>
<feature type="transmembrane region" description="Helical" evidence="1">
    <location>
        <begin position="339"/>
        <end position="368"/>
    </location>
</feature>
<keyword evidence="1" id="KW-0472">Membrane</keyword>
<evidence type="ECO:0000313" key="2">
    <source>
        <dbReference type="EMBL" id="ELA41503.1"/>
    </source>
</evidence>
<dbReference type="EMBL" id="JH370143">
    <property type="protein sequence ID" value="ELA41503.1"/>
    <property type="molecule type" value="Genomic_DNA"/>
</dbReference>
<dbReference type="RefSeq" id="XP_007604933.1">
    <property type="nucleotide sequence ID" value="XM_007604871.1"/>
</dbReference>
<feature type="transmembrane region" description="Helical" evidence="1">
    <location>
        <begin position="300"/>
        <end position="319"/>
    </location>
</feature>
<feature type="transmembrane region" description="Helical" evidence="1">
    <location>
        <begin position="30"/>
        <end position="49"/>
    </location>
</feature>
<dbReference type="InterPro" id="IPR036300">
    <property type="entry name" value="MIR_dom_sf"/>
</dbReference>
<dbReference type="InParanoid" id="L2GKU0"/>